<reference evidence="1" key="1">
    <citation type="submission" date="2020-02" db="EMBL/GenBank/DDBJ databases">
        <title>Genome sequencing of the panga catfish, Pangasius djambal.</title>
        <authorList>
            <person name="Wen M."/>
            <person name="Zahm M."/>
            <person name="Roques C."/>
            <person name="Cabau C."/>
            <person name="Klopp C."/>
            <person name="Donnadieu C."/>
            <person name="Jouanno E."/>
            <person name="Avarre J.-C."/>
            <person name="Campet M."/>
            <person name="Ha T."/>
            <person name="Dugue R."/>
            <person name="Lampietro C."/>
            <person name="Louis A."/>
            <person name="Herpin A."/>
            <person name="Echchiki A."/>
            <person name="Berthelot C."/>
            <person name="Parey E."/>
            <person name="Roest-Crollius H."/>
            <person name="Braasch I."/>
            <person name="Postlethwait J.H."/>
            <person name="Bobe J."/>
            <person name="Montfort J."/>
            <person name="Bouchez O."/>
            <person name="Begum T."/>
            <person name="Schartl M."/>
            <person name="Gustiano R."/>
            <person name="Guiguen Y."/>
        </authorList>
    </citation>
    <scope>NUCLEOTIDE SEQUENCE</scope>
    <source>
        <strain evidence="1">Pdj_M5554</strain>
    </source>
</reference>
<dbReference type="Proteomes" id="UP000830395">
    <property type="component" value="Chromosome 17"/>
</dbReference>
<feature type="non-terminal residue" evidence="1">
    <location>
        <position position="64"/>
    </location>
</feature>
<name>A0ACC5Z3M4_9TELE</name>
<accession>A0ACC5Z3M4</accession>
<evidence type="ECO:0000313" key="1">
    <source>
        <dbReference type="EMBL" id="MCJ8742735.1"/>
    </source>
</evidence>
<keyword evidence="2" id="KW-1185">Reference proteome</keyword>
<sequence length="64" mass="7100">MVLRQCSLQERILEVTQCHHTVLMNVLSHGQGHGHGLVLEVVLDHGLVVKMLLDHGLLVKMLLG</sequence>
<dbReference type="EMBL" id="CM040991">
    <property type="protein sequence ID" value="MCJ8742735.1"/>
    <property type="molecule type" value="Genomic_DNA"/>
</dbReference>
<gene>
    <name evidence="1" type="ORF">PDJAM_G00085810</name>
</gene>
<comment type="caution">
    <text evidence="1">The sequence shown here is derived from an EMBL/GenBank/DDBJ whole genome shotgun (WGS) entry which is preliminary data.</text>
</comment>
<evidence type="ECO:0000313" key="2">
    <source>
        <dbReference type="Proteomes" id="UP000830395"/>
    </source>
</evidence>
<organism evidence="1 2">
    <name type="scientific">Pangasius djambal</name>
    <dbReference type="NCBI Taxonomy" id="1691987"/>
    <lineage>
        <taxon>Eukaryota</taxon>
        <taxon>Metazoa</taxon>
        <taxon>Chordata</taxon>
        <taxon>Craniata</taxon>
        <taxon>Vertebrata</taxon>
        <taxon>Euteleostomi</taxon>
        <taxon>Actinopterygii</taxon>
        <taxon>Neopterygii</taxon>
        <taxon>Teleostei</taxon>
        <taxon>Ostariophysi</taxon>
        <taxon>Siluriformes</taxon>
        <taxon>Pangasiidae</taxon>
        <taxon>Pangasius</taxon>
    </lineage>
</organism>
<proteinExistence type="predicted"/>
<protein>
    <submittedName>
        <fullName evidence="1">Uncharacterized protein</fullName>
    </submittedName>
</protein>